<protein>
    <submittedName>
        <fullName evidence="3">Uncharacterized protein</fullName>
    </submittedName>
</protein>
<evidence type="ECO:0000313" key="3">
    <source>
        <dbReference type="WBParaSite" id="nRc.2.0.1.t17293-RA"/>
    </source>
</evidence>
<proteinExistence type="predicted"/>
<name>A0A915ITC5_ROMCU</name>
<dbReference type="Proteomes" id="UP000887565">
    <property type="component" value="Unplaced"/>
</dbReference>
<evidence type="ECO:0000256" key="1">
    <source>
        <dbReference type="SAM" id="MobiDB-lite"/>
    </source>
</evidence>
<keyword evidence="2" id="KW-1185">Reference proteome</keyword>
<sequence length="240" mass="26728">MKYKSKTTQIDLLELGPLNAGKSATLAADRAFFLTNELTHASNSRKVVGFSASKSISISSGFVSFNVGSRRWIIWTTCNNKGTVDCGCNVAEICGVGGCACCGVVVATEGGVSTANDAGALRPGIAAIDDGTLRSSLRRVLRFTNRDISRDTWESYKNYSLNLSPLVQFCHERRKRFKRSGTQASIDLVVVHIIFNSRNSRRTFLRLRRRGCQRRAHGRLQKHARDQTKEKYRISIHKKQ</sequence>
<evidence type="ECO:0000313" key="2">
    <source>
        <dbReference type="Proteomes" id="UP000887565"/>
    </source>
</evidence>
<accession>A0A915ITC5</accession>
<reference evidence="3" key="1">
    <citation type="submission" date="2022-11" db="UniProtKB">
        <authorList>
            <consortium name="WormBaseParasite"/>
        </authorList>
    </citation>
    <scope>IDENTIFICATION</scope>
</reference>
<dbReference type="AlphaFoldDB" id="A0A915ITC5"/>
<feature type="compositionally biased region" description="Basic and acidic residues" evidence="1">
    <location>
        <begin position="223"/>
        <end position="233"/>
    </location>
</feature>
<dbReference type="WBParaSite" id="nRc.2.0.1.t17293-RA">
    <property type="protein sequence ID" value="nRc.2.0.1.t17293-RA"/>
    <property type="gene ID" value="nRc.2.0.1.g17293"/>
</dbReference>
<feature type="region of interest" description="Disordered" evidence="1">
    <location>
        <begin position="215"/>
        <end position="240"/>
    </location>
</feature>
<organism evidence="2 3">
    <name type="scientific">Romanomermis culicivorax</name>
    <name type="common">Nematode worm</name>
    <dbReference type="NCBI Taxonomy" id="13658"/>
    <lineage>
        <taxon>Eukaryota</taxon>
        <taxon>Metazoa</taxon>
        <taxon>Ecdysozoa</taxon>
        <taxon>Nematoda</taxon>
        <taxon>Enoplea</taxon>
        <taxon>Dorylaimia</taxon>
        <taxon>Mermithida</taxon>
        <taxon>Mermithoidea</taxon>
        <taxon>Mermithidae</taxon>
        <taxon>Romanomermis</taxon>
    </lineage>
</organism>